<evidence type="ECO:0000256" key="1">
    <source>
        <dbReference type="SAM" id="Phobius"/>
    </source>
</evidence>
<sequence length="34" mass="3911">MDIMEYLTDTSFVLAVIIGSIIALLYAFMKKRRS</sequence>
<evidence type="ECO:0000313" key="2">
    <source>
        <dbReference type="EMBL" id="SEA90039.1"/>
    </source>
</evidence>
<name>A0A1H4EYN7_9BACI</name>
<dbReference type="NCBIfam" id="NF045534">
    <property type="entry name" value="small_EYxxD"/>
    <property type="match status" value="1"/>
</dbReference>
<accession>A0A1H4EYN7</accession>
<keyword evidence="1" id="KW-1133">Transmembrane helix</keyword>
<keyword evidence="1" id="KW-0472">Membrane</keyword>
<organism evidence="2 3">
    <name type="scientific">Thalassobacillus cyri</name>
    <dbReference type="NCBI Taxonomy" id="571932"/>
    <lineage>
        <taxon>Bacteria</taxon>
        <taxon>Bacillati</taxon>
        <taxon>Bacillota</taxon>
        <taxon>Bacilli</taxon>
        <taxon>Bacillales</taxon>
        <taxon>Bacillaceae</taxon>
        <taxon>Thalassobacillus</taxon>
    </lineage>
</organism>
<keyword evidence="3" id="KW-1185">Reference proteome</keyword>
<protein>
    <submittedName>
        <fullName evidence="2">Uncharacterized protein</fullName>
    </submittedName>
</protein>
<evidence type="ECO:0000313" key="3">
    <source>
        <dbReference type="Proteomes" id="UP000198584"/>
    </source>
</evidence>
<keyword evidence="1" id="KW-0812">Transmembrane</keyword>
<feature type="transmembrane region" description="Helical" evidence="1">
    <location>
        <begin position="12"/>
        <end position="29"/>
    </location>
</feature>
<proteinExistence type="predicted"/>
<dbReference type="AlphaFoldDB" id="A0A1H4EYN7"/>
<dbReference type="Proteomes" id="UP000198584">
    <property type="component" value="Unassembled WGS sequence"/>
</dbReference>
<gene>
    <name evidence="2" type="ORF">SAMN05421743_11029</name>
</gene>
<reference evidence="2 3" key="1">
    <citation type="submission" date="2016-10" db="EMBL/GenBank/DDBJ databases">
        <authorList>
            <person name="de Groot N.N."/>
        </authorList>
    </citation>
    <scope>NUCLEOTIDE SEQUENCE [LARGE SCALE GENOMIC DNA]</scope>
    <source>
        <strain evidence="2 3">CCM7597</strain>
    </source>
</reference>
<dbReference type="EMBL" id="FNQR01000010">
    <property type="protein sequence ID" value="SEA90039.1"/>
    <property type="molecule type" value="Genomic_DNA"/>
</dbReference>